<proteinExistence type="predicted"/>
<gene>
    <name evidence="1" type="ORF">E4U60_004470</name>
</gene>
<keyword evidence="2" id="KW-1185">Reference proteome</keyword>
<reference evidence="1 2" key="1">
    <citation type="journal article" date="2020" name="bioRxiv">
        <title>Whole genome comparisons of ergot fungi reveals the divergence and evolution of species within the genus Claviceps are the result of varying mechanisms driving genome evolution and host range expansion.</title>
        <authorList>
            <person name="Wyka S.A."/>
            <person name="Mondo S.J."/>
            <person name="Liu M."/>
            <person name="Dettman J."/>
            <person name="Nalam V."/>
            <person name="Broders K.D."/>
        </authorList>
    </citation>
    <scope>NUCLEOTIDE SEQUENCE [LARGE SCALE GENOMIC DNA]</scope>
    <source>
        <strain evidence="1 2">CCC 1485</strain>
    </source>
</reference>
<accession>A0A9P7MGX5</accession>
<dbReference type="EMBL" id="SRPO01000037">
    <property type="protein sequence ID" value="KAG5946189.1"/>
    <property type="molecule type" value="Genomic_DNA"/>
</dbReference>
<evidence type="ECO:0008006" key="3">
    <source>
        <dbReference type="Google" id="ProtNLM"/>
    </source>
</evidence>
<protein>
    <recommendedName>
        <fullName evidence="3">Microbial-type PARG catalytic domain-containing protein</fullName>
    </recommendedName>
</protein>
<dbReference type="Gene3D" id="3.40.220.10">
    <property type="entry name" value="Leucine Aminopeptidase, subunit E, domain 1"/>
    <property type="match status" value="1"/>
</dbReference>
<dbReference type="PANTHER" id="PTHR35596:SF2">
    <property type="entry name" value="MICROBIAL-TYPE PARG CATALYTIC DOMAIN-CONTAINING PROTEIN"/>
    <property type="match status" value="1"/>
</dbReference>
<name>A0A9P7MGX5_9HYPO</name>
<evidence type="ECO:0000313" key="2">
    <source>
        <dbReference type="Proteomes" id="UP000706124"/>
    </source>
</evidence>
<organism evidence="1 2">
    <name type="scientific">Claviceps pazoutovae</name>
    <dbReference type="NCBI Taxonomy" id="1649127"/>
    <lineage>
        <taxon>Eukaryota</taxon>
        <taxon>Fungi</taxon>
        <taxon>Dikarya</taxon>
        <taxon>Ascomycota</taxon>
        <taxon>Pezizomycotina</taxon>
        <taxon>Sordariomycetes</taxon>
        <taxon>Hypocreomycetidae</taxon>
        <taxon>Hypocreales</taxon>
        <taxon>Clavicipitaceae</taxon>
        <taxon>Claviceps</taxon>
    </lineage>
</organism>
<evidence type="ECO:0000313" key="1">
    <source>
        <dbReference type="EMBL" id="KAG5946189.1"/>
    </source>
</evidence>
<comment type="caution">
    <text evidence="1">The sequence shown here is derived from an EMBL/GenBank/DDBJ whole genome shotgun (WGS) entry which is preliminary data.</text>
</comment>
<dbReference type="AlphaFoldDB" id="A0A9P7MGX5"/>
<sequence length="348" mass="39095">MKSSDTSGQVGAFAKSLIPQRAPVLPSWSVGYANPTTDLAISRSTQSTHPPVFRVVVGDPVMVAISNAMDDTIREANQAGSEGKVRVPFISATYKYRPAGSHPADPPSYEQNLCKRSNLHEALTTFQPGEPLMSLYPISATGGVFSNNVLVHTGPGDKYEPLEQPRYLPVISVNPLRRPTVTNNGARYSNKRDKDIMREKIRGALLISLYHNYDRVVIGDFGMGNVHHNPPQLLAEIWRDLFLFDPVLRGHFACVVFAFEDPTQSTTQWFWDQRVKRTQREYKRKQSVKSAMDYYTTSKFTSTTAEWSNSLPLAPTDMAIFQSVFHRDEIKRVLRTPNPRCSIAMMLS</sequence>
<dbReference type="PANTHER" id="PTHR35596">
    <property type="entry name" value="DUF2263 DOMAIN-CONTAINING PROTEIN"/>
    <property type="match status" value="1"/>
</dbReference>
<dbReference type="InterPro" id="IPR043472">
    <property type="entry name" value="Macro_dom-like"/>
</dbReference>
<dbReference type="Proteomes" id="UP000706124">
    <property type="component" value="Unassembled WGS sequence"/>
</dbReference>
<dbReference type="OrthoDB" id="4952421at2759"/>